<feature type="region of interest" description="Disordered" evidence="4">
    <location>
        <begin position="72"/>
        <end position="124"/>
    </location>
</feature>
<dbReference type="CDD" id="cd00075">
    <property type="entry name" value="HATPase"/>
    <property type="match status" value="1"/>
</dbReference>
<evidence type="ECO:0000256" key="2">
    <source>
        <dbReference type="ARBA" id="ARBA00012438"/>
    </source>
</evidence>
<name>A0ABN2SFR7_9PSEU</name>
<evidence type="ECO:0000256" key="1">
    <source>
        <dbReference type="ARBA" id="ARBA00000085"/>
    </source>
</evidence>
<dbReference type="EC" id="2.7.13.3" evidence="2"/>
<dbReference type="SUPFAM" id="SSF55874">
    <property type="entry name" value="ATPase domain of HSP90 chaperone/DNA topoisomerase II/histidine kinase"/>
    <property type="match status" value="1"/>
</dbReference>
<evidence type="ECO:0000259" key="5">
    <source>
        <dbReference type="Pfam" id="PF02518"/>
    </source>
</evidence>
<feature type="region of interest" description="Disordered" evidence="4">
    <location>
        <begin position="36"/>
        <end position="57"/>
    </location>
</feature>
<keyword evidence="7" id="KW-1185">Reference proteome</keyword>
<protein>
    <recommendedName>
        <fullName evidence="2">histidine kinase</fullName>
        <ecNumber evidence="2">2.7.13.3</ecNumber>
    </recommendedName>
</protein>
<dbReference type="Pfam" id="PF02518">
    <property type="entry name" value="HATPase_c"/>
    <property type="match status" value="1"/>
</dbReference>
<comment type="caution">
    <text evidence="6">The sequence shown here is derived from an EMBL/GenBank/DDBJ whole genome shotgun (WGS) entry which is preliminary data.</text>
</comment>
<sequence length="124" mass="12427">MLARSAETVDTTDTVDLAELVSDVLRASPETGARIDVRADLEPASAGGDRVRQPRGSGLGLSVVQAIAEAHGGSATATPHPGGGLAVSVTLPSRATPTPGAVPDHPARHDLARWKGQPAAGSPA</sequence>
<feature type="domain" description="Histidine kinase/HSP90-like ATPase" evidence="5">
    <location>
        <begin position="48"/>
        <end position="93"/>
    </location>
</feature>
<keyword evidence="3" id="KW-0902">Two-component regulatory system</keyword>
<dbReference type="InterPro" id="IPR004358">
    <property type="entry name" value="Sig_transdc_His_kin-like_C"/>
</dbReference>
<evidence type="ECO:0000313" key="7">
    <source>
        <dbReference type="Proteomes" id="UP001501116"/>
    </source>
</evidence>
<dbReference type="InterPro" id="IPR036890">
    <property type="entry name" value="HATPase_C_sf"/>
</dbReference>
<evidence type="ECO:0000313" key="6">
    <source>
        <dbReference type="EMBL" id="GAA1985801.1"/>
    </source>
</evidence>
<proteinExistence type="predicted"/>
<evidence type="ECO:0000256" key="3">
    <source>
        <dbReference type="ARBA" id="ARBA00023012"/>
    </source>
</evidence>
<dbReference type="Proteomes" id="UP001501116">
    <property type="component" value="Unassembled WGS sequence"/>
</dbReference>
<dbReference type="InterPro" id="IPR003594">
    <property type="entry name" value="HATPase_dom"/>
</dbReference>
<dbReference type="PRINTS" id="PR00344">
    <property type="entry name" value="BCTRLSENSOR"/>
</dbReference>
<evidence type="ECO:0000256" key="4">
    <source>
        <dbReference type="SAM" id="MobiDB-lite"/>
    </source>
</evidence>
<reference evidence="6 7" key="1">
    <citation type="journal article" date="2019" name="Int. J. Syst. Evol. Microbiol.">
        <title>The Global Catalogue of Microorganisms (GCM) 10K type strain sequencing project: providing services to taxonomists for standard genome sequencing and annotation.</title>
        <authorList>
            <consortium name="The Broad Institute Genomics Platform"/>
            <consortium name="The Broad Institute Genome Sequencing Center for Infectious Disease"/>
            <person name="Wu L."/>
            <person name="Ma J."/>
        </authorList>
    </citation>
    <scope>NUCLEOTIDE SEQUENCE [LARGE SCALE GENOMIC DNA]</scope>
    <source>
        <strain evidence="6 7">JCM 14545</strain>
    </source>
</reference>
<dbReference type="Gene3D" id="3.30.565.10">
    <property type="entry name" value="Histidine kinase-like ATPase, C-terminal domain"/>
    <property type="match status" value="1"/>
</dbReference>
<comment type="catalytic activity">
    <reaction evidence="1">
        <text>ATP + protein L-histidine = ADP + protein N-phospho-L-histidine.</text>
        <dbReference type="EC" id="2.7.13.3"/>
    </reaction>
</comment>
<accession>A0ABN2SFR7</accession>
<gene>
    <name evidence="6" type="ORF">GCM10009754_74410</name>
</gene>
<dbReference type="EMBL" id="BAAANN010000042">
    <property type="protein sequence ID" value="GAA1985801.1"/>
    <property type="molecule type" value="Genomic_DNA"/>
</dbReference>
<organism evidence="6 7">
    <name type="scientific">Amycolatopsis minnesotensis</name>
    <dbReference type="NCBI Taxonomy" id="337894"/>
    <lineage>
        <taxon>Bacteria</taxon>
        <taxon>Bacillati</taxon>
        <taxon>Actinomycetota</taxon>
        <taxon>Actinomycetes</taxon>
        <taxon>Pseudonocardiales</taxon>
        <taxon>Pseudonocardiaceae</taxon>
        <taxon>Amycolatopsis</taxon>
    </lineage>
</organism>